<keyword evidence="1" id="KW-0732">Signal</keyword>
<dbReference type="Proteomes" id="UP001157910">
    <property type="component" value="Unassembled WGS sequence"/>
</dbReference>
<dbReference type="InterPro" id="IPR039470">
    <property type="entry name" value="Nuc_deoxyri_tr2"/>
</dbReference>
<feature type="signal peptide" evidence="1">
    <location>
        <begin position="1"/>
        <end position="25"/>
    </location>
</feature>
<dbReference type="Pfam" id="PF15891">
    <property type="entry name" value="Nuc_deoxyri_tr2"/>
    <property type="match status" value="1"/>
</dbReference>
<protein>
    <submittedName>
        <fullName evidence="2">Nucleoside 2-deoxyribosyltransferase like</fullName>
    </submittedName>
</protein>
<reference evidence="2 3" key="1">
    <citation type="submission" date="2017-05" db="EMBL/GenBank/DDBJ databases">
        <authorList>
            <person name="Varghese N."/>
            <person name="Submissions S."/>
        </authorList>
    </citation>
    <scope>NUCLEOTIDE SEQUENCE [LARGE SCALE GENOMIC DNA]</scope>
    <source>
        <strain evidence="2 3">SM16</strain>
    </source>
</reference>
<name>A0ABY1QU88_9SPHN</name>
<dbReference type="EMBL" id="FXUI01000010">
    <property type="protein sequence ID" value="SMP78077.1"/>
    <property type="molecule type" value="Genomic_DNA"/>
</dbReference>
<proteinExistence type="predicted"/>
<gene>
    <name evidence="2" type="ORF">SAMN06296065_11080</name>
</gene>
<comment type="caution">
    <text evidence="2">The sequence shown here is derived from an EMBL/GenBank/DDBJ whole genome shotgun (WGS) entry which is preliminary data.</text>
</comment>
<dbReference type="Gene3D" id="3.40.50.450">
    <property type="match status" value="1"/>
</dbReference>
<evidence type="ECO:0000313" key="3">
    <source>
        <dbReference type="Proteomes" id="UP001157910"/>
    </source>
</evidence>
<dbReference type="SUPFAM" id="SSF52309">
    <property type="entry name" value="N-(deoxy)ribosyltransferase-like"/>
    <property type="match status" value="1"/>
</dbReference>
<evidence type="ECO:0000313" key="2">
    <source>
        <dbReference type="EMBL" id="SMP78077.1"/>
    </source>
</evidence>
<accession>A0ABY1QU88</accession>
<dbReference type="RefSeq" id="WP_283406773.1">
    <property type="nucleotide sequence ID" value="NZ_FXUI01000010.1"/>
</dbReference>
<feature type="chain" id="PRO_5046720855" evidence="1">
    <location>
        <begin position="26"/>
        <end position="183"/>
    </location>
</feature>
<keyword evidence="3" id="KW-1185">Reference proteome</keyword>
<evidence type="ECO:0000256" key="1">
    <source>
        <dbReference type="SAM" id="SignalP"/>
    </source>
</evidence>
<sequence length="183" mass="19679">MRLSAVAAGLIALATLASGTVAAQAATVVTSPAALPAKHDTPRVFLGGSIEMGAARDWQADLIAALSDEQVTVLNPRRPDWDPNWKPVASEPNFRQQVQWELAALEGADIIVMYLAPGTQSPISLLELGLHAQSGKIVLLCPEGFWRKGNVDITARRYGIEQVATMESLVSAVRARLKTWKRG</sequence>
<organism evidence="2 3">
    <name type="scientific">Novosphingobium panipatense</name>
    <dbReference type="NCBI Taxonomy" id="428991"/>
    <lineage>
        <taxon>Bacteria</taxon>
        <taxon>Pseudomonadati</taxon>
        <taxon>Pseudomonadota</taxon>
        <taxon>Alphaproteobacteria</taxon>
        <taxon>Sphingomonadales</taxon>
        <taxon>Sphingomonadaceae</taxon>
        <taxon>Novosphingobium</taxon>
    </lineage>
</organism>